<keyword evidence="3" id="KW-1185">Reference proteome</keyword>
<feature type="domain" description="Methylase-associated X1" evidence="1">
    <location>
        <begin position="47"/>
        <end position="164"/>
    </location>
</feature>
<evidence type="ECO:0000259" key="1">
    <source>
        <dbReference type="Pfam" id="PF20296"/>
    </source>
</evidence>
<name>A0ABT8VFR0_9BACL</name>
<organism evidence="2 3">
    <name type="scientific">Paenibacillus ehimensis</name>
    <dbReference type="NCBI Taxonomy" id="79264"/>
    <lineage>
        <taxon>Bacteria</taxon>
        <taxon>Bacillati</taxon>
        <taxon>Bacillota</taxon>
        <taxon>Bacilli</taxon>
        <taxon>Bacillales</taxon>
        <taxon>Paenibacillaceae</taxon>
        <taxon>Paenibacillus</taxon>
    </lineage>
</organism>
<accession>A0ABT8VFR0</accession>
<comment type="caution">
    <text evidence="2">The sequence shown here is derived from an EMBL/GenBank/DDBJ whole genome shotgun (WGS) entry which is preliminary data.</text>
</comment>
<sequence length="182" mass="20607">MSVKSHKLGRATLNRLFVDSLGDAVLKTENLDGKPLLVDLQMPYPLRLRVYLYNCTNPPGGRALDEYKMQVIAPDQRRGTRASFDYSDGRMPFLVAYVRLSDEIENGVFVLWDTTKHEDFSYSANFQVKSETIIEALCIPISSSTRGNNEIVLAARPRHLLSAIEMRLDIMSRDILEASHDT</sequence>
<dbReference type="Proteomes" id="UP001168883">
    <property type="component" value="Unassembled WGS sequence"/>
</dbReference>
<evidence type="ECO:0000313" key="2">
    <source>
        <dbReference type="EMBL" id="MDO3679810.1"/>
    </source>
</evidence>
<dbReference type="Pfam" id="PF20296">
    <property type="entry name" value="MTaX1"/>
    <property type="match status" value="1"/>
</dbReference>
<gene>
    <name evidence="2" type="ORF">Q3C12_22620</name>
</gene>
<evidence type="ECO:0000313" key="3">
    <source>
        <dbReference type="Proteomes" id="UP001168883"/>
    </source>
</evidence>
<dbReference type="EMBL" id="JAUMKJ010000031">
    <property type="protein sequence ID" value="MDO3679810.1"/>
    <property type="molecule type" value="Genomic_DNA"/>
</dbReference>
<protein>
    <recommendedName>
        <fullName evidence="1">Methylase-associated X1 domain-containing protein</fullName>
    </recommendedName>
</protein>
<dbReference type="InterPro" id="IPR046894">
    <property type="entry name" value="MTaX1"/>
</dbReference>
<proteinExistence type="predicted"/>
<dbReference type="RefSeq" id="WP_302880059.1">
    <property type="nucleotide sequence ID" value="NZ_JAUMKJ010000031.1"/>
</dbReference>
<reference evidence="2" key="1">
    <citation type="submission" date="2023-07" db="EMBL/GenBank/DDBJ databases">
        <authorList>
            <person name="Aktuganov G."/>
            <person name="Boyko T."/>
            <person name="Delegan Y."/>
            <person name="Galimzianova N."/>
            <person name="Gilvanova E."/>
            <person name="Korobov V."/>
            <person name="Kuzmina L."/>
            <person name="Melentiev A."/>
            <person name="Milman P."/>
            <person name="Ryabova A."/>
            <person name="Stupak E."/>
            <person name="Yasakov T."/>
            <person name="Zharikova N."/>
            <person name="Zhurenko E."/>
        </authorList>
    </citation>
    <scope>NUCLEOTIDE SEQUENCE</scope>
    <source>
        <strain evidence="2">IB-739</strain>
    </source>
</reference>